<protein>
    <submittedName>
        <fullName evidence="1">Chromosome 2, complete genome</fullName>
    </submittedName>
</protein>
<dbReference type="EMBL" id="HG970333">
    <property type="protein sequence ID" value="CEF77571.1"/>
    <property type="molecule type" value="Genomic_DNA"/>
</dbReference>
<reference evidence="2" key="4">
    <citation type="submission" date="2017-01" db="UniProtKB">
        <authorList>
            <consortium name="EnsemblFungi"/>
        </authorList>
    </citation>
    <scope>IDENTIFICATION</scope>
    <source>
        <strain evidence="2">PH-1 / ATCC MYA-4620 / FGSC 9075 / NRRL 31084</strain>
    </source>
</reference>
<dbReference type="AlphaFoldDB" id="A0A098DHX4"/>
<reference evidence="2 3" key="1">
    <citation type="journal article" date="2007" name="Science">
        <title>The Fusarium graminearum genome reveals a link between localized polymorphism and pathogen specialization.</title>
        <authorList>
            <person name="Cuomo C.A."/>
            <person name="Gueldener U."/>
            <person name="Xu J.-R."/>
            <person name="Trail F."/>
            <person name="Turgeon B.G."/>
            <person name="Di Pietro A."/>
            <person name="Walton J.D."/>
            <person name="Ma L.-J."/>
            <person name="Baker S.E."/>
            <person name="Rep M."/>
            <person name="Adam G."/>
            <person name="Antoniw J."/>
            <person name="Baldwin T."/>
            <person name="Calvo S.E."/>
            <person name="Chang Y.-L."/>
            <person name="DeCaprio D."/>
            <person name="Gale L.R."/>
            <person name="Gnerre S."/>
            <person name="Goswami R.S."/>
            <person name="Hammond-Kosack K."/>
            <person name="Harris L.J."/>
            <person name="Hilburn K."/>
            <person name="Kennell J.C."/>
            <person name="Kroken S."/>
            <person name="Magnuson J.K."/>
            <person name="Mannhaupt G."/>
            <person name="Mauceli E.W."/>
            <person name="Mewes H.-W."/>
            <person name="Mitterbauer R."/>
            <person name="Muehlbauer G."/>
            <person name="Muensterkoetter M."/>
            <person name="Nelson D."/>
            <person name="O'Donnell K."/>
            <person name="Ouellet T."/>
            <person name="Qi W."/>
            <person name="Quesneville H."/>
            <person name="Roncero M.I.G."/>
            <person name="Seong K.-Y."/>
            <person name="Tetko I.V."/>
            <person name="Urban M."/>
            <person name="Waalwijk C."/>
            <person name="Ward T.J."/>
            <person name="Yao J."/>
            <person name="Birren B.W."/>
            <person name="Kistler H.C."/>
        </authorList>
    </citation>
    <scope>NUCLEOTIDE SEQUENCE [LARGE SCALE GENOMIC DNA]</scope>
    <source>
        <strain evidence="3">ATCC MYA-4620 / CBS 123657 / FGSC 9075 / NRRL 31084 / PH-1</strain>
        <strain evidence="2">PH-1 / ATCC MYA-4620 / FGSC 9075 / NRRL 31084</strain>
    </source>
</reference>
<dbReference type="Proteomes" id="UP000070720">
    <property type="component" value="Chromosome 2"/>
</dbReference>
<organism evidence="1 3">
    <name type="scientific">Gibberella zeae (strain ATCC MYA-4620 / CBS 123657 / FGSC 9075 / NRRL 31084 / PH-1)</name>
    <name type="common">Wheat head blight fungus</name>
    <name type="synonym">Fusarium graminearum</name>
    <dbReference type="NCBI Taxonomy" id="229533"/>
    <lineage>
        <taxon>Eukaryota</taxon>
        <taxon>Fungi</taxon>
        <taxon>Dikarya</taxon>
        <taxon>Ascomycota</taxon>
        <taxon>Pezizomycotina</taxon>
        <taxon>Sordariomycetes</taxon>
        <taxon>Hypocreomycetidae</taxon>
        <taxon>Hypocreales</taxon>
        <taxon>Nectriaceae</taxon>
        <taxon>Fusarium</taxon>
    </lineage>
</organism>
<accession>A0A0E0S246</accession>
<proteinExistence type="predicted"/>
<keyword evidence="3" id="KW-1185">Reference proteome</keyword>
<accession>A0A098DHX4</accession>
<name>A0A098DHX4_GIBZE</name>
<gene>
    <name evidence="1" type="ORF">FGRAMPH1_01T11535</name>
</gene>
<evidence type="ECO:0000313" key="2">
    <source>
        <dbReference type="EnsemblFungi" id="CEF77571"/>
    </source>
</evidence>
<dbReference type="EnsemblFungi" id="CEF77571">
    <property type="protein sequence ID" value="CEF77571"/>
    <property type="gene ID" value="FGRRES_20162"/>
</dbReference>
<dbReference type="VEuPathDB" id="FungiDB:FGRAMPH1_01G11535"/>
<dbReference type="InParanoid" id="A0A098DHX4"/>
<evidence type="ECO:0000313" key="1">
    <source>
        <dbReference type="EMBL" id="CEF77571.1"/>
    </source>
</evidence>
<evidence type="ECO:0000313" key="3">
    <source>
        <dbReference type="Proteomes" id="UP000070720"/>
    </source>
</evidence>
<reference evidence="1 3" key="3">
    <citation type="journal article" date="2015" name="BMC Genomics">
        <title>The completed genome sequence of the pathogenic ascomycete fungus Fusarium graminearum.</title>
        <authorList>
            <person name="King R."/>
            <person name="Urban M."/>
            <person name="Hammond-Kosack M.C."/>
            <person name="Hassani-Pak K."/>
            <person name="Hammond-Kosack K.E."/>
        </authorList>
    </citation>
    <scope>NUCLEOTIDE SEQUENCE [LARGE SCALE GENOMIC DNA]</scope>
    <source>
        <strain evidence="3">ATCC MYA-4620 / CBS 123657 / FGSC 9075 / NRRL 31084 / PH-1</strain>
        <strain evidence="1">PH-1</strain>
    </source>
</reference>
<sequence length="64" mass="7095">MLVELIDSVDTAHNRIESFPAGHDLKLPGVQFIKTEIDPGQSVLSHGFELSVQSYSIRVYAKLP</sequence>
<reference evidence="2 3" key="2">
    <citation type="journal article" date="2010" name="Nature">
        <title>Comparative genomics reveals mobile pathogenicity chromosomes in Fusarium.</title>
        <authorList>
            <person name="Ma L.J."/>
            <person name="van der Does H.C."/>
            <person name="Borkovich K.A."/>
            <person name="Coleman J.J."/>
            <person name="Daboussi M.J."/>
            <person name="Di Pietro A."/>
            <person name="Dufresne M."/>
            <person name="Freitag M."/>
            <person name="Grabherr M."/>
            <person name="Henrissat B."/>
            <person name="Houterman P.M."/>
            <person name="Kang S."/>
            <person name="Shim W.B."/>
            <person name="Woloshuk C."/>
            <person name="Xie X."/>
            <person name="Xu J.R."/>
            <person name="Antoniw J."/>
            <person name="Baker S.E."/>
            <person name="Bluhm B.H."/>
            <person name="Breakspear A."/>
            <person name="Brown D.W."/>
            <person name="Butchko R.A."/>
            <person name="Chapman S."/>
            <person name="Coulson R."/>
            <person name="Coutinho P.M."/>
            <person name="Danchin E.G."/>
            <person name="Diener A."/>
            <person name="Gale L.R."/>
            <person name="Gardiner D.M."/>
            <person name="Goff S."/>
            <person name="Hammond-Kosack K.E."/>
            <person name="Hilburn K."/>
            <person name="Hua-Van A."/>
            <person name="Jonkers W."/>
            <person name="Kazan K."/>
            <person name="Kodira C.D."/>
            <person name="Koehrsen M."/>
            <person name="Kumar L."/>
            <person name="Lee Y.H."/>
            <person name="Li L."/>
            <person name="Manners J.M."/>
            <person name="Miranda-Saavedra D."/>
            <person name="Mukherjee M."/>
            <person name="Park G."/>
            <person name="Park J."/>
            <person name="Park S.Y."/>
            <person name="Proctor R.H."/>
            <person name="Regev A."/>
            <person name="Ruiz-Roldan M.C."/>
            <person name="Sain D."/>
            <person name="Sakthikumar S."/>
            <person name="Sykes S."/>
            <person name="Schwartz D.C."/>
            <person name="Turgeon B.G."/>
            <person name="Wapinski I."/>
            <person name="Yoder O."/>
            <person name="Young S."/>
            <person name="Zeng Q."/>
            <person name="Zhou S."/>
            <person name="Galagan J."/>
            <person name="Cuomo C.A."/>
            <person name="Kistler H.C."/>
            <person name="Rep M."/>
        </authorList>
    </citation>
    <scope>GENOME REANNOTATION</scope>
    <source>
        <strain evidence="3">ATCC MYA-4620 / CBS 123657 / FGSC 9075 / NRRL 31084 / PH-1</strain>
        <strain evidence="2">PH-1 / ATCC MYA-4620 / FGSC 9075 / NRRL 31084</strain>
    </source>
</reference>